<dbReference type="OrthoDB" id="1658724at2759"/>
<dbReference type="AlphaFoldDB" id="A0A0L0FZX2"/>
<dbReference type="eggNOG" id="ENOG502SDX0">
    <property type="taxonomic scope" value="Eukaryota"/>
</dbReference>
<accession>A0A0L0FZX2</accession>
<proteinExistence type="predicted"/>
<dbReference type="GeneID" id="25905845"/>
<organism evidence="1 2">
    <name type="scientific">Sphaeroforma arctica JP610</name>
    <dbReference type="NCBI Taxonomy" id="667725"/>
    <lineage>
        <taxon>Eukaryota</taxon>
        <taxon>Ichthyosporea</taxon>
        <taxon>Ichthyophonida</taxon>
        <taxon>Sphaeroforma</taxon>
    </lineage>
</organism>
<evidence type="ECO:0008006" key="3">
    <source>
        <dbReference type="Google" id="ProtNLM"/>
    </source>
</evidence>
<name>A0A0L0FZX2_9EUKA</name>
<sequence>MFGVHPLVYSVWIAWRMLETYEAHSGYCFSQSRLGQLGLLNGGHAAFHDYHHTINTGNYGGPLFDGLFKSMDQWVKNGGENGVFETDYVKEAAKSE</sequence>
<evidence type="ECO:0000313" key="1">
    <source>
        <dbReference type="EMBL" id="KNC82370.1"/>
    </source>
</evidence>
<reference evidence="1 2" key="1">
    <citation type="submission" date="2011-02" db="EMBL/GenBank/DDBJ databases">
        <title>The Genome Sequence of Sphaeroforma arctica JP610.</title>
        <authorList>
            <consortium name="The Broad Institute Genome Sequencing Platform"/>
            <person name="Russ C."/>
            <person name="Cuomo C."/>
            <person name="Young S.K."/>
            <person name="Zeng Q."/>
            <person name="Gargeya S."/>
            <person name="Alvarado L."/>
            <person name="Berlin A."/>
            <person name="Chapman S.B."/>
            <person name="Chen Z."/>
            <person name="Freedman E."/>
            <person name="Gellesch M."/>
            <person name="Goldberg J."/>
            <person name="Griggs A."/>
            <person name="Gujja S."/>
            <person name="Heilman E."/>
            <person name="Heiman D."/>
            <person name="Howarth C."/>
            <person name="Mehta T."/>
            <person name="Neiman D."/>
            <person name="Pearson M."/>
            <person name="Roberts A."/>
            <person name="Saif S."/>
            <person name="Shea T."/>
            <person name="Shenoy N."/>
            <person name="Sisk P."/>
            <person name="Stolte C."/>
            <person name="Sykes S."/>
            <person name="White J."/>
            <person name="Yandava C."/>
            <person name="Burger G."/>
            <person name="Gray M.W."/>
            <person name="Holland P.W.H."/>
            <person name="King N."/>
            <person name="Lang F.B.F."/>
            <person name="Roger A.J."/>
            <person name="Ruiz-Trillo I."/>
            <person name="Haas B."/>
            <person name="Nusbaum C."/>
            <person name="Birren B."/>
        </authorList>
    </citation>
    <scope>NUCLEOTIDE SEQUENCE [LARGE SCALE GENOMIC DNA]</scope>
    <source>
        <strain evidence="1 2">JP610</strain>
    </source>
</reference>
<gene>
    <name evidence="1" type="ORF">SARC_05341</name>
</gene>
<evidence type="ECO:0000313" key="2">
    <source>
        <dbReference type="Proteomes" id="UP000054560"/>
    </source>
</evidence>
<protein>
    <recommendedName>
        <fullName evidence="3">Fatty acid hydroxylase domain-containing protein</fullName>
    </recommendedName>
</protein>
<keyword evidence="2" id="KW-1185">Reference proteome</keyword>
<dbReference type="STRING" id="667725.A0A0L0FZX2"/>
<dbReference type="EMBL" id="KQ241933">
    <property type="protein sequence ID" value="KNC82370.1"/>
    <property type="molecule type" value="Genomic_DNA"/>
</dbReference>
<dbReference type="Proteomes" id="UP000054560">
    <property type="component" value="Unassembled WGS sequence"/>
</dbReference>
<dbReference type="RefSeq" id="XP_014156272.1">
    <property type="nucleotide sequence ID" value="XM_014300797.1"/>
</dbReference>